<dbReference type="PANTHER" id="PTHR48475">
    <property type="entry name" value="RIBONUCLEASE H"/>
    <property type="match status" value="1"/>
</dbReference>
<accession>A0AAW2X758</accession>
<evidence type="ECO:0000313" key="1">
    <source>
        <dbReference type="EMBL" id="KAL0449618.1"/>
    </source>
</evidence>
<organism evidence="1">
    <name type="scientific">Sesamum latifolium</name>
    <dbReference type="NCBI Taxonomy" id="2727402"/>
    <lineage>
        <taxon>Eukaryota</taxon>
        <taxon>Viridiplantae</taxon>
        <taxon>Streptophyta</taxon>
        <taxon>Embryophyta</taxon>
        <taxon>Tracheophyta</taxon>
        <taxon>Spermatophyta</taxon>
        <taxon>Magnoliopsida</taxon>
        <taxon>eudicotyledons</taxon>
        <taxon>Gunneridae</taxon>
        <taxon>Pentapetalae</taxon>
        <taxon>asterids</taxon>
        <taxon>lamiids</taxon>
        <taxon>Lamiales</taxon>
        <taxon>Pedaliaceae</taxon>
        <taxon>Sesamum</taxon>
    </lineage>
</organism>
<proteinExistence type="predicted"/>
<name>A0AAW2X758_9LAMI</name>
<dbReference type="PANTHER" id="PTHR48475:SF2">
    <property type="entry name" value="RIBONUCLEASE H"/>
    <property type="match status" value="1"/>
</dbReference>
<comment type="caution">
    <text evidence="1">The sequence shown here is derived from an EMBL/GenBank/DDBJ whole genome shotgun (WGS) entry which is preliminary data.</text>
</comment>
<sequence length="118" mass="13494">MVSGVRSRKVTFMVKEHPAIGEVEEVQVLEYGRSWKSDLIKYLKEAILPDDPIQAKLIKFKAGRFTLIGGELYKKTVDRPLLKCLDEEKAQYVLKEIHKGSRRNHSGGRSLALKVTRQ</sequence>
<dbReference type="AlphaFoldDB" id="A0AAW2X758"/>
<gene>
    <name evidence="1" type="ORF">Slati_1518200</name>
</gene>
<protein>
    <submittedName>
        <fullName evidence="1">Uncharacterized protein</fullName>
    </submittedName>
</protein>
<reference evidence="1" key="1">
    <citation type="submission" date="2020-06" db="EMBL/GenBank/DDBJ databases">
        <authorList>
            <person name="Li T."/>
            <person name="Hu X."/>
            <person name="Zhang T."/>
            <person name="Song X."/>
            <person name="Zhang H."/>
            <person name="Dai N."/>
            <person name="Sheng W."/>
            <person name="Hou X."/>
            <person name="Wei L."/>
        </authorList>
    </citation>
    <scope>NUCLEOTIDE SEQUENCE</scope>
    <source>
        <strain evidence="1">KEN1</strain>
        <tissue evidence="1">Leaf</tissue>
    </source>
</reference>
<reference evidence="1" key="2">
    <citation type="journal article" date="2024" name="Plant">
        <title>Genomic evolution and insights into agronomic trait innovations of Sesamum species.</title>
        <authorList>
            <person name="Miao H."/>
            <person name="Wang L."/>
            <person name="Qu L."/>
            <person name="Liu H."/>
            <person name="Sun Y."/>
            <person name="Le M."/>
            <person name="Wang Q."/>
            <person name="Wei S."/>
            <person name="Zheng Y."/>
            <person name="Lin W."/>
            <person name="Duan Y."/>
            <person name="Cao H."/>
            <person name="Xiong S."/>
            <person name="Wang X."/>
            <person name="Wei L."/>
            <person name="Li C."/>
            <person name="Ma Q."/>
            <person name="Ju M."/>
            <person name="Zhao R."/>
            <person name="Li G."/>
            <person name="Mu C."/>
            <person name="Tian Q."/>
            <person name="Mei H."/>
            <person name="Zhang T."/>
            <person name="Gao T."/>
            <person name="Zhang H."/>
        </authorList>
    </citation>
    <scope>NUCLEOTIDE SEQUENCE</scope>
    <source>
        <strain evidence="1">KEN1</strain>
    </source>
</reference>
<dbReference type="EMBL" id="JACGWN010000005">
    <property type="protein sequence ID" value="KAL0449618.1"/>
    <property type="molecule type" value="Genomic_DNA"/>
</dbReference>